<dbReference type="OrthoDB" id="3473305at2759"/>
<dbReference type="Proteomes" id="UP000235786">
    <property type="component" value="Unassembled WGS sequence"/>
</dbReference>
<feature type="compositionally biased region" description="Low complexity" evidence="1">
    <location>
        <begin position="7"/>
        <end position="18"/>
    </location>
</feature>
<accession>A0A2J6RXB5</accession>
<evidence type="ECO:0000313" key="3">
    <source>
        <dbReference type="EMBL" id="PMD43156.1"/>
    </source>
</evidence>
<keyword evidence="4" id="KW-1185">Reference proteome</keyword>
<evidence type="ECO:0000256" key="1">
    <source>
        <dbReference type="SAM" id="MobiDB-lite"/>
    </source>
</evidence>
<proteinExistence type="predicted"/>
<feature type="region of interest" description="Disordered" evidence="1">
    <location>
        <begin position="1"/>
        <end position="21"/>
    </location>
</feature>
<gene>
    <name evidence="3" type="ORF">L207DRAFT_620725</name>
</gene>
<dbReference type="PANTHER" id="PTHR35910">
    <property type="entry name" value="2EXR DOMAIN-CONTAINING PROTEIN"/>
    <property type="match status" value="1"/>
</dbReference>
<protein>
    <recommendedName>
        <fullName evidence="2">2EXR domain-containing protein</fullName>
    </recommendedName>
</protein>
<reference evidence="3 4" key="1">
    <citation type="submission" date="2016-04" db="EMBL/GenBank/DDBJ databases">
        <title>A degradative enzymes factory behind the ericoid mycorrhizal symbiosis.</title>
        <authorList>
            <consortium name="DOE Joint Genome Institute"/>
            <person name="Martino E."/>
            <person name="Morin E."/>
            <person name="Grelet G."/>
            <person name="Kuo A."/>
            <person name="Kohler A."/>
            <person name="Daghino S."/>
            <person name="Barry K."/>
            <person name="Choi C."/>
            <person name="Cichocki N."/>
            <person name="Clum A."/>
            <person name="Copeland A."/>
            <person name="Hainaut M."/>
            <person name="Haridas S."/>
            <person name="Labutti K."/>
            <person name="Lindquist E."/>
            <person name="Lipzen A."/>
            <person name="Khouja H.-R."/>
            <person name="Murat C."/>
            <person name="Ohm R."/>
            <person name="Olson A."/>
            <person name="Spatafora J."/>
            <person name="Veneault-Fourrey C."/>
            <person name="Henrissat B."/>
            <person name="Grigoriev I."/>
            <person name="Martin F."/>
            <person name="Perotto S."/>
        </authorList>
    </citation>
    <scope>NUCLEOTIDE SEQUENCE [LARGE SCALE GENOMIC DNA]</scope>
    <source>
        <strain evidence="3 4">F</strain>
    </source>
</reference>
<dbReference type="Pfam" id="PF20150">
    <property type="entry name" value="2EXR"/>
    <property type="match status" value="1"/>
</dbReference>
<dbReference type="EMBL" id="KZ613942">
    <property type="protein sequence ID" value="PMD43156.1"/>
    <property type="molecule type" value="Genomic_DNA"/>
</dbReference>
<feature type="domain" description="2EXR" evidence="2">
    <location>
        <begin position="77"/>
        <end position="187"/>
    </location>
</feature>
<evidence type="ECO:0000259" key="2">
    <source>
        <dbReference type="Pfam" id="PF20150"/>
    </source>
</evidence>
<dbReference type="InterPro" id="IPR045518">
    <property type="entry name" value="2EXR"/>
</dbReference>
<dbReference type="PANTHER" id="PTHR35910:SF6">
    <property type="entry name" value="2EXR DOMAIN-CONTAINING PROTEIN"/>
    <property type="match status" value="1"/>
</dbReference>
<name>A0A2J6RXB5_HYAVF</name>
<organism evidence="3 4">
    <name type="scientific">Hyaloscypha variabilis (strain UAMH 11265 / GT02V1 / F)</name>
    <name type="common">Meliniomyces variabilis</name>
    <dbReference type="NCBI Taxonomy" id="1149755"/>
    <lineage>
        <taxon>Eukaryota</taxon>
        <taxon>Fungi</taxon>
        <taxon>Dikarya</taxon>
        <taxon>Ascomycota</taxon>
        <taxon>Pezizomycotina</taxon>
        <taxon>Leotiomycetes</taxon>
        <taxon>Helotiales</taxon>
        <taxon>Hyaloscyphaceae</taxon>
        <taxon>Hyaloscypha</taxon>
        <taxon>Hyaloscypha variabilis</taxon>
    </lineage>
</organism>
<dbReference type="AlphaFoldDB" id="A0A2J6RXB5"/>
<sequence>METDLGSKSTPSSSSSTSEAFLAPATDATNAGFEVNIAPRARSEVKNASEIDSKRIIASEVKLAVSTESKVEDTHVFTCFPKVPLEIRRMIWKEACSVERVLDIWAVPLDVAGTTAFFKKAYGTVPFSYMSHCKHPAVLHTSRESRSVGLENYCLLFGTESKSYVKCIKIKAASPARIYVNWEFDVVLPMRVPLIEESDLLGYLLLDAVHDDFTSNFPRMQRIAIDSPRKDWIDFHQTGCNKENDIRPYLEDAARDLKVAIREALRKKKTGVNTLTRPLNGEPSIMVVEVEVYDIEKQPVTGF</sequence>
<evidence type="ECO:0000313" key="4">
    <source>
        <dbReference type="Proteomes" id="UP000235786"/>
    </source>
</evidence>